<dbReference type="Gene3D" id="3.30.870.10">
    <property type="entry name" value="Endonuclease Chain A"/>
    <property type="match status" value="2"/>
</dbReference>
<gene>
    <name evidence="3" type="ORF">MKY91_01685</name>
</gene>
<dbReference type="Pfam" id="PF13091">
    <property type="entry name" value="PLDc_2"/>
    <property type="match status" value="2"/>
</dbReference>
<organism evidence="3 4">
    <name type="scientific">Alkalicoccobacillus gibsonii</name>
    <dbReference type="NCBI Taxonomy" id="79881"/>
    <lineage>
        <taxon>Bacteria</taxon>
        <taxon>Bacillati</taxon>
        <taxon>Bacillota</taxon>
        <taxon>Bacilli</taxon>
        <taxon>Bacillales</taxon>
        <taxon>Bacillaceae</taxon>
        <taxon>Alkalicoccobacillus</taxon>
    </lineage>
</organism>
<evidence type="ECO:0000313" key="3">
    <source>
        <dbReference type="EMBL" id="MEN0641870.1"/>
    </source>
</evidence>
<dbReference type="EMBL" id="JBCITK010000001">
    <property type="protein sequence ID" value="MEN0641870.1"/>
    <property type="molecule type" value="Genomic_DNA"/>
</dbReference>
<dbReference type="RefSeq" id="WP_343129046.1">
    <property type="nucleotide sequence ID" value="NZ_JBCITK010000001.1"/>
</dbReference>
<proteinExistence type="predicted"/>
<keyword evidence="1" id="KW-0812">Transmembrane</keyword>
<dbReference type="Proteomes" id="UP001418796">
    <property type="component" value="Unassembled WGS sequence"/>
</dbReference>
<dbReference type="CDD" id="cd09113">
    <property type="entry name" value="PLDc_ymdC_like_2"/>
    <property type="match status" value="1"/>
</dbReference>
<evidence type="ECO:0000313" key="4">
    <source>
        <dbReference type="Proteomes" id="UP001418796"/>
    </source>
</evidence>
<reference evidence="3 4" key="1">
    <citation type="submission" date="2024-03" db="EMBL/GenBank/DDBJ databases">
        <title>Bacilli Hybrid Assemblies.</title>
        <authorList>
            <person name="Kovac J."/>
        </authorList>
    </citation>
    <scope>NUCLEOTIDE SEQUENCE [LARGE SCALE GENOMIC DNA]</scope>
    <source>
        <strain evidence="3 4">FSL R7-0666</strain>
    </source>
</reference>
<keyword evidence="1" id="KW-0472">Membrane</keyword>
<feature type="domain" description="PLD phosphodiesterase" evidence="2">
    <location>
        <begin position="367"/>
        <end position="394"/>
    </location>
</feature>
<feature type="domain" description="PLD phosphodiesterase" evidence="2">
    <location>
        <begin position="150"/>
        <end position="177"/>
    </location>
</feature>
<dbReference type="SUPFAM" id="SSF56024">
    <property type="entry name" value="Phospholipase D/nuclease"/>
    <property type="match status" value="2"/>
</dbReference>
<evidence type="ECO:0000259" key="2">
    <source>
        <dbReference type="PROSITE" id="PS50035"/>
    </source>
</evidence>
<dbReference type="InterPro" id="IPR001736">
    <property type="entry name" value="PLipase_D/transphosphatidylase"/>
</dbReference>
<feature type="transmembrane region" description="Helical" evidence="1">
    <location>
        <begin position="6"/>
        <end position="27"/>
    </location>
</feature>
<protein>
    <submittedName>
        <fullName evidence="3">Phospholipase D family protein</fullName>
    </submittedName>
</protein>
<sequence length="460" mass="53082">MIKNILLIIIVLYAVYAIFGAYILFFLPISYHKTSDKEPLILSEQVRNKDHVLLLEDGFESGQIRMQAINEAQSSIDFISYSVQKGKTSHLFMAELFEAADRGVHVRVLLDGLFHNLRGDLGDVREAIAAHPNMELRYYEPFKLFKPWSWHNRLHDKLLIIDETYGIIGGRNIGDKYLSKNRPKDYVFDRDVLVYNKNKQNSSLLEMKAYANELWEHPFTKQEKHAKATNSAKGKDFQEKLKGELQLARDENDAFVRPLSHDWMNQAIQADHISFVSNPLTRLNKYPYLWKTFTELATNAESKVYMQTPYAIPTNQMIKLVEMQSHVQHDMITNSIQQTPNPMAFSGYLGTRDEILNSGVSIYEYRGNYSIHAKSFVIDDYLSMVGSFNLDARSSYLNTESAVLIQGSEFAKVLEKQMDQKKERSDILTSENSDVESKETFKKIAIKVLSKVSIMWRVFL</sequence>
<accession>A0ABU9VD86</accession>
<dbReference type="PANTHER" id="PTHR21248">
    <property type="entry name" value="CARDIOLIPIN SYNTHASE"/>
    <property type="match status" value="1"/>
</dbReference>
<keyword evidence="1" id="KW-1133">Transmembrane helix</keyword>
<dbReference type="PIRSF" id="PIRSF000850">
    <property type="entry name" value="Phospholipase_D_PSS"/>
    <property type="match status" value="1"/>
</dbReference>
<keyword evidence="4" id="KW-1185">Reference proteome</keyword>
<dbReference type="CDD" id="cd09111">
    <property type="entry name" value="PLDc_ymdC_like_1"/>
    <property type="match status" value="1"/>
</dbReference>
<name>A0ABU9VD86_9BACI</name>
<dbReference type="PROSITE" id="PS50035">
    <property type="entry name" value="PLD"/>
    <property type="match status" value="2"/>
</dbReference>
<dbReference type="InterPro" id="IPR025202">
    <property type="entry name" value="PLD-like_dom"/>
</dbReference>
<dbReference type="SMART" id="SM00155">
    <property type="entry name" value="PLDc"/>
    <property type="match status" value="2"/>
</dbReference>
<comment type="caution">
    <text evidence="3">The sequence shown here is derived from an EMBL/GenBank/DDBJ whole genome shotgun (WGS) entry which is preliminary data.</text>
</comment>
<evidence type="ECO:0000256" key="1">
    <source>
        <dbReference type="SAM" id="Phobius"/>
    </source>
</evidence>
<dbReference type="PANTHER" id="PTHR21248:SF12">
    <property type="entry name" value="CARDIOLIPIN SYNTHASE C"/>
    <property type="match status" value="1"/>
</dbReference>